<proteinExistence type="predicted"/>
<gene>
    <name evidence="1" type="primary">Vigan.01G145400</name>
    <name evidence="1" type="ORF">VIGAN_01145400</name>
</gene>
<reference evidence="1 2" key="1">
    <citation type="journal article" date="2015" name="Sci. Rep.">
        <title>The power of single molecule real-time sequencing technology in the de novo assembly of a eukaryotic genome.</title>
        <authorList>
            <person name="Sakai H."/>
            <person name="Naito K."/>
            <person name="Ogiso-Tanaka E."/>
            <person name="Takahashi Y."/>
            <person name="Iseki K."/>
            <person name="Muto C."/>
            <person name="Satou K."/>
            <person name="Teruya K."/>
            <person name="Shiroma A."/>
            <person name="Shimoji M."/>
            <person name="Hirano T."/>
            <person name="Itoh T."/>
            <person name="Kaga A."/>
            <person name="Tomooka N."/>
        </authorList>
    </citation>
    <scope>NUCLEOTIDE SEQUENCE [LARGE SCALE GENOMIC DNA]</scope>
    <source>
        <strain evidence="2">cv. Shumari</strain>
    </source>
</reference>
<organism evidence="1 2">
    <name type="scientific">Vigna angularis var. angularis</name>
    <dbReference type="NCBI Taxonomy" id="157739"/>
    <lineage>
        <taxon>Eukaryota</taxon>
        <taxon>Viridiplantae</taxon>
        <taxon>Streptophyta</taxon>
        <taxon>Embryophyta</taxon>
        <taxon>Tracheophyta</taxon>
        <taxon>Spermatophyta</taxon>
        <taxon>Magnoliopsida</taxon>
        <taxon>eudicotyledons</taxon>
        <taxon>Gunneridae</taxon>
        <taxon>Pentapetalae</taxon>
        <taxon>rosids</taxon>
        <taxon>fabids</taxon>
        <taxon>Fabales</taxon>
        <taxon>Fabaceae</taxon>
        <taxon>Papilionoideae</taxon>
        <taxon>50 kb inversion clade</taxon>
        <taxon>NPAAA clade</taxon>
        <taxon>indigoferoid/millettioid clade</taxon>
        <taxon>Phaseoleae</taxon>
        <taxon>Vigna</taxon>
    </lineage>
</organism>
<evidence type="ECO:0000313" key="2">
    <source>
        <dbReference type="Proteomes" id="UP000291084"/>
    </source>
</evidence>
<dbReference type="Proteomes" id="UP000291084">
    <property type="component" value="Chromosome 1"/>
</dbReference>
<dbReference type="AlphaFoldDB" id="A0A0S3QZV6"/>
<evidence type="ECO:0000313" key="1">
    <source>
        <dbReference type="EMBL" id="BAT73896.1"/>
    </source>
</evidence>
<sequence length="74" mass="8594">HLSPLSFSLLLPNHVIRLNNRQTYCSVSFPLRHTRCAYLEPCPQTLSGHSKLFILIHRHTQMQCVAFRKTPQPL</sequence>
<accession>A0A0S3QZV6</accession>
<dbReference type="EMBL" id="AP015034">
    <property type="protein sequence ID" value="BAT73896.1"/>
    <property type="molecule type" value="Genomic_DNA"/>
</dbReference>
<feature type="non-terminal residue" evidence="1">
    <location>
        <position position="1"/>
    </location>
</feature>
<protein>
    <submittedName>
        <fullName evidence="1">Uncharacterized protein</fullName>
    </submittedName>
</protein>
<keyword evidence="2" id="KW-1185">Reference proteome</keyword>
<name>A0A0S3QZV6_PHAAN</name>